<evidence type="ECO:0000259" key="8">
    <source>
        <dbReference type="SMART" id="SM00014"/>
    </source>
</evidence>
<keyword evidence="5 7" id="KW-0472">Membrane</keyword>
<feature type="transmembrane region" description="Helical" evidence="7">
    <location>
        <begin position="158"/>
        <end position="176"/>
    </location>
</feature>
<dbReference type="InterPro" id="IPR036938">
    <property type="entry name" value="PAP2/HPO_sf"/>
</dbReference>
<sequence>MARPDAWKSDILVSALLALFAAYLEFQPPFERHLVPETLPRVSYPHRGEQTFPTWTLPFLGVIIPVSIILAASLARTDSVARSRAETKRAIVGLLLAVTLGFAVTNALKNAVGAFRPDFRARCWPDGTETAWEAPGIPKCAPNHDARLVSEGRKSFPSGHASMAFSGLSFASATVAERLAVFGAKRKKNAKKNQPAPAWRVVAAAAPVALALAVSVSRVTDYMHHVEDVVGGGIIGLAAAWAAWAAKRPFRRRGDGTVLSPREARNARMVAKEIKKEIARGRSEARAARRRRGEPGGAFVDHAPQQGTRN</sequence>
<evidence type="ECO:0000256" key="7">
    <source>
        <dbReference type="SAM" id="Phobius"/>
    </source>
</evidence>
<dbReference type="InterPro" id="IPR000326">
    <property type="entry name" value="PAP2/HPO"/>
</dbReference>
<dbReference type="InterPro" id="IPR043216">
    <property type="entry name" value="PAP-like"/>
</dbReference>
<dbReference type="EMBL" id="HBEN01007895">
    <property type="protein sequence ID" value="CAD8440786.1"/>
    <property type="molecule type" value="Transcribed_RNA"/>
</dbReference>
<proteinExistence type="inferred from homology"/>
<dbReference type="GO" id="GO:0046839">
    <property type="term" value="P:phospholipid dephosphorylation"/>
    <property type="evidence" value="ECO:0007669"/>
    <property type="project" value="TreeGrafter"/>
</dbReference>
<evidence type="ECO:0000256" key="3">
    <source>
        <dbReference type="ARBA" id="ARBA00022692"/>
    </source>
</evidence>
<dbReference type="SMART" id="SM00014">
    <property type="entry name" value="acidPPc"/>
    <property type="match status" value="1"/>
</dbReference>
<dbReference type="CDD" id="cd03390">
    <property type="entry name" value="PAP2_containing_1_like"/>
    <property type="match status" value="1"/>
</dbReference>
<feature type="transmembrane region" description="Helical" evidence="7">
    <location>
        <begin position="229"/>
        <end position="246"/>
    </location>
</feature>
<feature type="transmembrane region" description="Helical" evidence="7">
    <location>
        <begin position="89"/>
        <end position="108"/>
    </location>
</feature>
<evidence type="ECO:0000256" key="1">
    <source>
        <dbReference type="ARBA" id="ARBA00004141"/>
    </source>
</evidence>
<dbReference type="GO" id="GO:0008195">
    <property type="term" value="F:phosphatidate phosphatase activity"/>
    <property type="evidence" value="ECO:0007669"/>
    <property type="project" value="TreeGrafter"/>
</dbReference>
<evidence type="ECO:0000256" key="4">
    <source>
        <dbReference type="ARBA" id="ARBA00022989"/>
    </source>
</evidence>
<feature type="domain" description="Phosphatidic acid phosphatase type 2/haloperoxidase" evidence="8">
    <location>
        <begin position="90"/>
        <end position="244"/>
    </location>
</feature>
<feature type="transmembrane region" description="Helical" evidence="7">
    <location>
        <begin position="55"/>
        <end position="77"/>
    </location>
</feature>
<dbReference type="Pfam" id="PF01569">
    <property type="entry name" value="PAP2"/>
    <property type="match status" value="1"/>
</dbReference>
<keyword evidence="3 7" id="KW-0812">Transmembrane</keyword>
<feature type="transmembrane region" description="Helical" evidence="7">
    <location>
        <begin position="197"/>
        <end position="217"/>
    </location>
</feature>
<dbReference type="GO" id="GO:0016020">
    <property type="term" value="C:membrane"/>
    <property type="evidence" value="ECO:0007669"/>
    <property type="project" value="UniProtKB-SubCell"/>
</dbReference>
<gene>
    <name evidence="9" type="ORF">MSP1401_LOCUS6504</name>
</gene>
<dbReference type="PANTHER" id="PTHR10165:SF35">
    <property type="entry name" value="RE23632P"/>
    <property type="match status" value="1"/>
</dbReference>
<organism evidence="9">
    <name type="scientific">Micromonas pusilla</name>
    <name type="common">Picoplanktonic green alga</name>
    <name type="synonym">Chromulina pusilla</name>
    <dbReference type="NCBI Taxonomy" id="38833"/>
    <lineage>
        <taxon>Eukaryota</taxon>
        <taxon>Viridiplantae</taxon>
        <taxon>Chlorophyta</taxon>
        <taxon>Mamiellophyceae</taxon>
        <taxon>Mamiellales</taxon>
        <taxon>Mamiellaceae</taxon>
        <taxon>Micromonas</taxon>
    </lineage>
</organism>
<feature type="region of interest" description="Disordered" evidence="6">
    <location>
        <begin position="279"/>
        <end position="310"/>
    </location>
</feature>
<evidence type="ECO:0000256" key="5">
    <source>
        <dbReference type="ARBA" id="ARBA00023136"/>
    </source>
</evidence>
<evidence type="ECO:0000256" key="6">
    <source>
        <dbReference type="SAM" id="MobiDB-lite"/>
    </source>
</evidence>
<dbReference type="GO" id="GO:0006644">
    <property type="term" value="P:phospholipid metabolic process"/>
    <property type="evidence" value="ECO:0007669"/>
    <property type="project" value="InterPro"/>
</dbReference>
<name>A0A7S0GRD9_MICPS</name>
<dbReference type="Gene3D" id="1.20.144.10">
    <property type="entry name" value="Phosphatidic acid phosphatase type 2/haloperoxidase"/>
    <property type="match status" value="1"/>
</dbReference>
<comment type="similarity">
    <text evidence="2">Belongs to the PA-phosphatase related phosphoesterase family.</text>
</comment>
<evidence type="ECO:0000313" key="9">
    <source>
        <dbReference type="EMBL" id="CAD8440786.1"/>
    </source>
</evidence>
<evidence type="ECO:0000256" key="2">
    <source>
        <dbReference type="ARBA" id="ARBA00008816"/>
    </source>
</evidence>
<keyword evidence="4 7" id="KW-1133">Transmembrane helix</keyword>
<dbReference type="PANTHER" id="PTHR10165">
    <property type="entry name" value="LIPID PHOSPHATE PHOSPHATASE"/>
    <property type="match status" value="1"/>
</dbReference>
<dbReference type="AlphaFoldDB" id="A0A7S0GRD9"/>
<dbReference type="SUPFAM" id="SSF48317">
    <property type="entry name" value="Acid phosphatase/Vanadium-dependent haloperoxidase"/>
    <property type="match status" value="1"/>
</dbReference>
<protein>
    <recommendedName>
        <fullName evidence="8">Phosphatidic acid phosphatase type 2/haloperoxidase domain-containing protein</fullName>
    </recommendedName>
</protein>
<accession>A0A7S0GRD9</accession>
<reference evidence="9" key="1">
    <citation type="submission" date="2021-01" db="EMBL/GenBank/DDBJ databases">
        <authorList>
            <person name="Corre E."/>
            <person name="Pelletier E."/>
            <person name="Niang G."/>
            <person name="Scheremetjew M."/>
            <person name="Finn R."/>
            <person name="Kale V."/>
            <person name="Holt S."/>
            <person name="Cochrane G."/>
            <person name="Meng A."/>
            <person name="Brown T."/>
            <person name="Cohen L."/>
        </authorList>
    </citation>
    <scope>NUCLEOTIDE SEQUENCE</scope>
    <source>
        <strain evidence="9">CCAC1681</strain>
    </source>
</reference>
<comment type="subcellular location">
    <subcellularLocation>
        <location evidence="1">Membrane</location>
        <topology evidence="1">Multi-pass membrane protein</topology>
    </subcellularLocation>
</comment>